<gene>
    <name evidence="2" type="ORF">EVOR1521_LOCUS2361</name>
</gene>
<organism evidence="2 3">
    <name type="scientific">Effrenium voratum</name>
    <dbReference type="NCBI Taxonomy" id="2562239"/>
    <lineage>
        <taxon>Eukaryota</taxon>
        <taxon>Sar</taxon>
        <taxon>Alveolata</taxon>
        <taxon>Dinophyceae</taxon>
        <taxon>Suessiales</taxon>
        <taxon>Symbiodiniaceae</taxon>
        <taxon>Effrenium</taxon>
    </lineage>
</organism>
<accession>A0AA36MHG7</accession>
<feature type="region of interest" description="Disordered" evidence="1">
    <location>
        <begin position="1"/>
        <end position="51"/>
    </location>
</feature>
<sequence length="125" mass="14076">AVFGAPSVARMAPSCENRQPALPDSDPHPDWVRSHLPSQTAPPSLNGSRRASRTVRFALEPENLTLDNSFENWDWPEKSHNERPNRLLHECHVKRLDAYLEDAVRPRLGSRLCGRFRSGEPAASL</sequence>
<feature type="compositionally biased region" description="Polar residues" evidence="1">
    <location>
        <begin position="36"/>
        <end position="49"/>
    </location>
</feature>
<protein>
    <submittedName>
        <fullName evidence="2">Uncharacterized protein</fullName>
    </submittedName>
</protein>
<feature type="non-terminal residue" evidence="2">
    <location>
        <position position="125"/>
    </location>
</feature>
<comment type="caution">
    <text evidence="2">The sequence shown here is derived from an EMBL/GenBank/DDBJ whole genome shotgun (WGS) entry which is preliminary data.</text>
</comment>
<dbReference type="Proteomes" id="UP001178507">
    <property type="component" value="Unassembled WGS sequence"/>
</dbReference>
<evidence type="ECO:0000313" key="2">
    <source>
        <dbReference type="EMBL" id="CAJ1372239.1"/>
    </source>
</evidence>
<evidence type="ECO:0000256" key="1">
    <source>
        <dbReference type="SAM" id="MobiDB-lite"/>
    </source>
</evidence>
<evidence type="ECO:0000313" key="3">
    <source>
        <dbReference type="Proteomes" id="UP001178507"/>
    </source>
</evidence>
<keyword evidence="3" id="KW-1185">Reference proteome</keyword>
<proteinExistence type="predicted"/>
<name>A0AA36MHG7_9DINO</name>
<dbReference type="EMBL" id="CAUJNA010000123">
    <property type="protein sequence ID" value="CAJ1372239.1"/>
    <property type="molecule type" value="Genomic_DNA"/>
</dbReference>
<reference evidence="2" key="1">
    <citation type="submission" date="2023-08" db="EMBL/GenBank/DDBJ databases">
        <authorList>
            <person name="Chen Y."/>
            <person name="Shah S."/>
            <person name="Dougan E. K."/>
            <person name="Thang M."/>
            <person name="Chan C."/>
        </authorList>
    </citation>
    <scope>NUCLEOTIDE SEQUENCE</scope>
</reference>
<dbReference type="AlphaFoldDB" id="A0AA36MHG7"/>